<sequence length="103" mass="11670">MMPSFFSSRAAEELRAQQDEGFFPDLPVHWPEALRRLSAFVSQREDPDSSRQQRPRPRSLLVCTTRGAGPCRGISRASFAQKKVGAGRGRVELRFQESWGTFT</sequence>
<evidence type="ECO:0000313" key="2">
    <source>
        <dbReference type="Proteomes" id="UP000604046"/>
    </source>
</evidence>
<proteinExistence type="predicted"/>
<reference evidence="1" key="1">
    <citation type="submission" date="2021-02" db="EMBL/GenBank/DDBJ databases">
        <authorList>
            <person name="Dougan E. K."/>
            <person name="Rhodes N."/>
            <person name="Thang M."/>
            <person name="Chan C."/>
        </authorList>
    </citation>
    <scope>NUCLEOTIDE SEQUENCE</scope>
</reference>
<name>A0A812QM29_9DINO</name>
<gene>
    <name evidence="1" type="ORF">SNAT2548_LOCUS21460</name>
</gene>
<protein>
    <submittedName>
        <fullName evidence="1">Uncharacterized protein</fullName>
    </submittedName>
</protein>
<dbReference type="Proteomes" id="UP000604046">
    <property type="component" value="Unassembled WGS sequence"/>
</dbReference>
<organism evidence="1 2">
    <name type="scientific">Symbiodinium natans</name>
    <dbReference type="NCBI Taxonomy" id="878477"/>
    <lineage>
        <taxon>Eukaryota</taxon>
        <taxon>Sar</taxon>
        <taxon>Alveolata</taxon>
        <taxon>Dinophyceae</taxon>
        <taxon>Suessiales</taxon>
        <taxon>Symbiodiniaceae</taxon>
        <taxon>Symbiodinium</taxon>
    </lineage>
</organism>
<evidence type="ECO:0000313" key="1">
    <source>
        <dbReference type="EMBL" id="CAE7393873.1"/>
    </source>
</evidence>
<keyword evidence="2" id="KW-1185">Reference proteome</keyword>
<comment type="caution">
    <text evidence="1">The sequence shown here is derived from an EMBL/GenBank/DDBJ whole genome shotgun (WGS) entry which is preliminary data.</text>
</comment>
<dbReference type="EMBL" id="CAJNDS010002254">
    <property type="protein sequence ID" value="CAE7393873.1"/>
    <property type="molecule type" value="Genomic_DNA"/>
</dbReference>
<dbReference type="AlphaFoldDB" id="A0A812QM29"/>
<accession>A0A812QM29</accession>